<organism evidence="3">
    <name type="scientific">Ensete ventricosum</name>
    <name type="common">Abyssinian banana</name>
    <name type="synonym">Musa ensete</name>
    <dbReference type="NCBI Taxonomy" id="4639"/>
    <lineage>
        <taxon>Eukaryota</taxon>
        <taxon>Viridiplantae</taxon>
        <taxon>Streptophyta</taxon>
        <taxon>Embryophyta</taxon>
        <taxon>Tracheophyta</taxon>
        <taxon>Spermatophyta</taxon>
        <taxon>Magnoliopsida</taxon>
        <taxon>Liliopsida</taxon>
        <taxon>Zingiberales</taxon>
        <taxon>Musaceae</taxon>
        <taxon>Ensete</taxon>
    </lineage>
</organism>
<evidence type="ECO:0000256" key="1">
    <source>
        <dbReference type="SAM" id="Coils"/>
    </source>
</evidence>
<evidence type="ECO:0000313" key="3">
    <source>
        <dbReference type="EMBL" id="RZR71827.1"/>
    </source>
</evidence>
<name>A0A445MC42_ENSVE</name>
<evidence type="ECO:0000256" key="2">
    <source>
        <dbReference type="SAM" id="MobiDB-lite"/>
    </source>
</evidence>
<sequence length="217" mass="24269">MGVRLPATKAGKRDFSLFLITGDELPDQCWQWVDGSIDSQRLPHFGGCRLYGEKHPDTDEDANLRKRSKRATSKQPAGAIESTTKAPALKGKELAGKGKESTEVEEVPEWGGYSIRHLCEVEDKSGVNRYFASIMTWFSPGEGEELLMPRWTNTRIATLRTANEEITLGASQEVVATVKHQEKELKAIMDQLRAELGSSKNRRKNLEQEVDTLHSSL</sequence>
<dbReference type="EMBL" id="KV875592">
    <property type="protein sequence ID" value="RZR71827.1"/>
    <property type="molecule type" value="Genomic_DNA"/>
</dbReference>
<feature type="coiled-coil region" evidence="1">
    <location>
        <begin position="175"/>
        <end position="209"/>
    </location>
</feature>
<gene>
    <name evidence="3" type="ORF">BHM03_00007731</name>
</gene>
<protein>
    <submittedName>
        <fullName evidence="3">Uncharacterized protein</fullName>
    </submittedName>
</protein>
<accession>A0A445MC42</accession>
<proteinExistence type="predicted"/>
<feature type="region of interest" description="Disordered" evidence="2">
    <location>
        <begin position="52"/>
        <end position="103"/>
    </location>
</feature>
<dbReference type="AlphaFoldDB" id="A0A445MC42"/>
<feature type="compositionally biased region" description="Basic and acidic residues" evidence="2">
    <location>
        <begin position="90"/>
        <end position="102"/>
    </location>
</feature>
<keyword evidence="1" id="KW-0175">Coiled coil</keyword>
<reference evidence="3" key="1">
    <citation type="journal article" date="2018" name="Data Brief">
        <title>Genome sequence data from 17 accessions of Ensete ventricosum, a staple food crop for millions in Ethiopia.</title>
        <authorList>
            <person name="Yemataw Z."/>
            <person name="Muzemil S."/>
            <person name="Ambachew D."/>
            <person name="Tripathi L."/>
            <person name="Tesfaye K."/>
            <person name="Chala A."/>
            <person name="Farbos A."/>
            <person name="O'Neill P."/>
            <person name="Moore K."/>
            <person name="Grant M."/>
            <person name="Studholme D.J."/>
        </authorList>
    </citation>
    <scope>NUCLEOTIDE SEQUENCE [LARGE SCALE GENOMIC DNA]</scope>
    <source>
        <tissue evidence="3">Leaf</tissue>
    </source>
</reference>
<dbReference type="Proteomes" id="UP000290560">
    <property type="component" value="Unassembled WGS sequence"/>
</dbReference>